<keyword evidence="1" id="KW-0175">Coiled coil</keyword>
<evidence type="ECO:0000313" key="3">
    <source>
        <dbReference type="Proteomes" id="UP000215453"/>
    </source>
</evidence>
<dbReference type="EMBL" id="LT882683">
    <property type="protein sequence ID" value="SMY26849.1"/>
    <property type="molecule type" value="Genomic_DNA"/>
</dbReference>
<evidence type="ECO:0008006" key="4">
    <source>
        <dbReference type="Google" id="ProtNLM"/>
    </source>
</evidence>
<dbReference type="AlphaFoldDB" id="A0A1Y6LTA4"/>
<dbReference type="Proteomes" id="UP000215453">
    <property type="component" value="Chromosome 8"/>
</dbReference>
<feature type="coiled-coil region" evidence="1">
    <location>
        <begin position="614"/>
        <end position="641"/>
    </location>
</feature>
<gene>
    <name evidence="2" type="ORF">ZT1A5_G8293</name>
</gene>
<accession>A0A1Y6LTA4</accession>
<sequence>MPPDNRLGLCAECKKPAQIECMECSEGVDMHGNLSPVGYCSVDCQAEHNFEHFYVCKEKNDRKAIYRAGDILREALLESIESTRVSRGIALPRVEQRDGKVHLYTDERKVSRTKSSESSMDNDARLLEELAITFRKSGCAMTMMADLSQKLLQGVTTSLQELLVEFPAAHSLVVLHQDVFNEDEQVGHQVLVAKGTDGVEYIIDLTGEEFGGWRPVMPYEVYKNRHPHTSSVRRPHGNQLKLQQKALADGLKAVEEEVTYDPQIQQAIFEWESMEAAATAQLKAIVCKWEIDNNTTVGKLVQQSEREYQAGEASLLARITKDIRSYLASQENEDPSLKSLQHTNDSCAACGQRSPRPLLVCTDCADGVGDDGTPTPTVYCDKVCRKANNRDHTKLCSAKNDRKELYRAGEILQAAFYIWRETAFDMKAAQISKATRKPRKDYLVLQEGDYDVKPHGPLYTLPKVEHLNNNEKNAVLTCSACTDAMIYLHSLSKKLLAGIAEEVWETDARVTDSDYSILRVSSTFEPIGYSVKHQFLTVEAAADEKRYVLDPAGAQLGQYHAVLSPAQQVRWMTRNTKLLDHGFAAAQAVKLRSGERYVPPEADVSVHHVHAAREKVLEQAVEEWEQDHEQSANEMLRADQKTYDADRASFLDAIRGALEQWSADYDSGVVKVEIPKHHQRAIHQSPASDGVDGVDQSDVAGTPAFFAKLKSLNMNVHYC</sequence>
<evidence type="ECO:0000256" key="1">
    <source>
        <dbReference type="SAM" id="Coils"/>
    </source>
</evidence>
<name>A0A1Y6LTA4_ZYMTR</name>
<organism evidence="2 3">
    <name type="scientific">Zymoseptoria tritici ST99CH_1A5</name>
    <dbReference type="NCBI Taxonomy" id="1276529"/>
    <lineage>
        <taxon>Eukaryota</taxon>
        <taxon>Fungi</taxon>
        <taxon>Dikarya</taxon>
        <taxon>Ascomycota</taxon>
        <taxon>Pezizomycotina</taxon>
        <taxon>Dothideomycetes</taxon>
        <taxon>Dothideomycetidae</taxon>
        <taxon>Mycosphaerellales</taxon>
        <taxon>Mycosphaerellaceae</taxon>
        <taxon>Zymoseptoria</taxon>
    </lineage>
</organism>
<evidence type="ECO:0000313" key="2">
    <source>
        <dbReference type="EMBL" id="SMY26849.1"/>
    </source>
</evidence>
<protein>
    <recommendedName>
        <fullName evidence="4">Suppressor of anucleate metulae protein B</fullName>
    </recommendedName>
</protein>
<proteinExistence type="predicted"/>
<dbReference type="Gene3D" id="6.10.140.2220">
    <property type="match status" value="1"/>
</dbReference>
<reference evidence="2 3" key="1">
    <citation type="submission" date="2016-10" db="EMBL/GenBank/DDBJ databases">
        <authorList>
            <person name="Varghese N."/>
        </authorList>
    </citation>
    <scope>NUCLEOTIDE SEQUENCE [LARGE SCALE GENOMIC DNA]</scope>
</reference>